<name>A0A345PF62_9BACI</name>
<dbReference type="AlphaFoldDB" id="A0A345PF62"/>
<feature type="transmembrane region" description="Helical" evidence="5">
    <location>
        <begin position="224"/>
        <end position="246"/>
    </location>
</feature>
<dbReference type="EMBL" id="CP024848">
    <property type="protein sequence ID" value="AXI08642.1"/>
    <property type="molecule type" value="Genomic_DNA"/>
</dbReference>
<dbReference type="GO" id="GO:0016020">
    <property type="term" value="C:membrane"/>
    <property type="evidence" value="ECO:0007669"/>
    <property type="project" value="UniProtKB-SubCell"/>
</dbReference>
<evidence type="ECO:0000313" key="8">
    <source>
        <dbReference type="Proteomes" id="UP000253908"/>
    </source>
</evidence>
<feature type="transmembrane region" description="Helical" evidence="5">
    <location>
        <begin position="301"/>
        <end position="325"/>
    </location>
</feature>
<feature type="transmembrane region" description="Helical" evidence="5">
    <location>
        <begin position="267"/>
        <end position="289"/>
    </location>
</feature>
<keyword evidence="3 5" id="KW-1133">Transmembrane helix</keyword>
<keyword evidence="2 5" id="KW-0812">Transmembrane</keyword>
<dbReference type="GO" id="GO:0140359">
    <property type="term" value="F:ABC-type transporter activity"/>
    <property type="evidence" value="ECO:0007669"/>
    <property type="project" value="InterPro"/>
</dbReference>
<accession>A0A345PF62</accession>
<proteinExistence type="predicted"/>
<sequence>MIAQIVKKQLLLLLRSPVQLLLLIGLPLILIAILGTALASFMEGGAVKFDLKVVLIEEENEEEQIEQFMKDVEQKELPAKVVQQIQLNIAQVAPIQLLKQSVFGNETVKDVIELDIAAAEDLEVLLTDDSYTAVIEVPKGFTYDMLTYMMFSEGVQPLLKIYQNEGAFSSSIVQGMLEQYQEKFTIGRFISENGLDQQESQIADQPFGEIVSINQEKPISSKNYYAIGMAVMNVLFIASTIGTFAFQEKKSRVFNRIILANVSRWTYFIGVFLSGTIISFFHLLIIFGFSRVFYGVIWPDLIAFLVISLAFAIAVGGLSVLLTAICYRINSEMITNFFTSIVVTLFATLGGSFFAIGELSSFVQVLGDLTPNGAAMGAYLAILRGDSIMDISSHLLFLVSFAIVLTIVAAFSFPKRGSTV</sequence>
<dbReference type="InterPro" id="IPR052902">
    <property type="entry name" value="ABC-2_transporter"/>
</dbReference>
<gene>
    <name evidence="7" type="ORF">CUC15_06830</name>
</gene>
<dbReference type="PANTHER" id="PTHR43027:SF1">
    <property type="entry name" value="DOXORUBICIN RESISTANCE ABC TRANSPORTER PERMEASE PROTEIN DRRC-RELATED"/>
    <property type="match status" value="1"/>
</dbReference>
<dbReference type="Proteomes" id="UP000253908">
    <property type="component" value="Chromosome"/>
</dbReference>
<dbReference type="PANTHER" id="PTHR43027">
    <property type="entry name" value="DOXORUBICIN RESISTANCE ABC TRANSPORTER PERMEASE PROTEIN DRRC-RELATED"/>
    <property type="match status" value="1"/>
</dbReference>
<feature type="domain" description="ABC-2 type transporter transmembrane" evidence="6">
    <location>
        <begin position="20"/>
        <end position="410"/>
    </location>
</feature>
<comment type="subcellular location">
    <subcellularLocation>
        <location evidence="1">Membrane</location>
        <topology evidence="1">Multi-pass membrane protein</topology>
    </subcellularLocation>
</comment>
<evidence type="ECO:0000313" key="7">
    <source>
        <dbReference type="EMBL" id="AXI08642.1"/>
    </source>
</evidence>
<evidence type="ECO:0000256" key="1">
    <source>
        <dbReference type="ARBA" id="ARBA00004141"/>
    </source>
</evidence>
<evidence type="ECO:0000256" key="5">
    <source>
        <dbReference type="SAM" id="Phobius"/>
    </source>
</evidence>
<keyword evidence="8" id="KW-1185">Reference proteome</keyword>
<keyword evidence="4 5" id="KW-0472">Membrane</keyword>
<reference evidence="8" key="1">
    <citation type="submission" date="2017-11" db="EMBL/GenBank/DDBJ databases">
        <authorList>
            <person name="Zhu W."/>
        </authorList>
    </citation>
    <scope>NUCLEOTIDE SEQUENCE [LARGE SCALE GENOMIC DNA]</scope>
    <source>
        <strain evidence="8">160</strain>
    </source>
</reference>
<evidence type="ECO:0000256" key="4">
    <source>
        <dbReference type="ARBA" id="ARBA00023136"/>
    </source>
</evidence>
<feature type="transmembrane region" description="Helical" evidence="5">
    <location>
        <begin position="395"/>
        <end position="413"/>
    </location>
</feature>
<dbReference type="InterPro" id="IPR013525">
    <property type="entry name" value="ABC2_TM"/>
</dbReference>
<protein>
    <submittedName>
        <fullName evidence="7">ABC transporter permease</fullName>
    </submittedName>
</protein>
<feature type="transmembrane region" description="Helical" evidence="5">
    <location>
        <begin position="20"/>
        <end position="42"/>
    </location>
</feature>
<evidence type="ECO:0000256" key="2">
    <source>
        <dbReference type="ARBA" id="ARBA00022692"/>
    </source>
</evidence>
<evidence type="ECO:0000256" key="3">
    <source>
        <dbReference type="ARBA" id="ARBA00022989"/>
    </source>
</evidence>
<dbReference type="KEGG" id="ocn:CUC15_06830"/>
<dbReference type="OrthoDB" id="3078158at2"/>
<dbReference type="RefSeq" id="WP_114915939.1">
    <property type="nucleotide sequence ID" value="NZ_CP024848.1"/>
</dbReference>
<feature type="transmembrane region" description="Helical" evidence="5">
    <location>
        <begin position="337"/>
        <end position="356"/>
    </location>
</feature>
<organism evidence="7 8">
    <name type="scientific">Oceanobacillus zhaokaii</name>
    <dbReference type="NCBI Taxonomy" id="2052660"/>
    <lineage>
        <taxon>Bacteria</taxon>
        <taxon>Bacillati</taxon>
        <taxon>Bacillota</taxon>
        <taxon>Bacilli</taxon>
        <taxon>Bacillales</taxon>
        <taxon>Bacillaceae</taxon>
        <taxon>Oceanobacillus</taxon>
    </lineage>
</organism>
<evidence type="ECO:0000259" key="6">
    <source>
        <dbReference type="Pfam" id="PF12698"/>
    </source>
</evidence>
<dbReference type="Pfam" id="PF12698">
    <property type="entry name" value="ABC2_membrane_3"/>
    <property type="match status" value="1"/>
</dbReference>